<evidence type="ECO:0000256" key="3">
    <source>
        <dbReference type="ARBA" id="ARBA00022723"/>
    </source>
</evidence>
<dbReference type="Gene3D" id="3.90.320.10">
    <property type="match status" value="1"/>
</dbReference>
<dbReference type="PANTHER" id="PTHR30591:SF1">
    <property type="entry name" value="RECBCD ENZYME SUBUNIT RECC"/>
    <property type="match status" value="1"/>
</dbReference>
<evidence type="ECO:0000256" key="14">
    <source>
        <dbReference type="HAMAP-Rule" id="MF_01452"/>
    </source>
</evidence>
<keyword evidence="7 14" id="KW-0347">Helicase</keyword>
<evidence type="ECO:0000256" key="13">
    <source>
        <dbReference type="ARBA" id="ARBA00023204"/>
    </source>
</evidence>
<dbReference type="GO" id="GO:0005524">
    <property type="term" value="F:ATP binding"/>
    <property type="evidence" value="ECO:0007669"/>
    <property type="project" value="UniProtKB-UniRule"/>
</dbReference>
<dbReference type="Gene3D" id="6.10.140.1030">
    <property type="match status" value="1"/>
</dbReference>
<dbReference type="GO" id="GO:0004386">
    <property type="term" value="F:helicase activity"/>
    <property type="evidence" value="ECO:0007669"/>
    <property type="project" value="UniProtKB-KW"/>
</dbReference>
<name>A0A4R3MPY3_9FIRM</name>
<comment type="cofactor">
    <cofactor evidence="14">
        <name>[4Fe-4S] cluster</name>
        <dbReference type="ChEBI" id="CHEBI:49883"/>
    </cofactor>
    <text evidence="14">Binds 1 [4Fe-4S] cluster.</text>
</comment>
<keyword evidence="8 14" id="KW-0269">Exonuclease</keyword>
<keyword evidence="12 14" id="KW-0238">DNA-binding</keyword>
<evidence type="ECO:0000256" key="12">
    <source>
        <dbReference type="ARBA" id="ARBA00023125"/>
    </source>
</evidence>
<dbReference type="EMBL" id="SMAL01000006">
    <property type="protein sequence ID" value="TCT14335.1"/>
    <property type="molecule type" value="Genomic_DNA"/>
</dbReference>
<keyword evidence="3 14" id="KW-0479">Metal-binding</keyword>
<dbReference type="InterPro" id="IPR014017">
    <property type="entry name" value="DNA_helicase_UvrD-like_C"/>
</dbReference>
<dbReference type="GO" id="GO:0000724">
    <property type="term" value="P:double-strand break repair via homologous recombination"/>
    <property type="evidence" value="ECO:0007669"/>
    <property type="project" value="UniProtKB-UniRule"/>
</dbReference>
<dbReference type="OrthoDB" id="9758506at2"/>
<dbReference type="GO" id="GO:0008409">
    <property type="term" value="F:5'-3' exonuclease activity"/>
    <property type="evidence" value="ECO:0007669"/>
    <property type="project" value="UniProtKB-UniRule"/>
</dbReference>
<sequence>MGLSFIMGRSGSGKTHICYEEIIKKSEENSKETFILLVPEQFTLQTQKDIVSKHPKKGIMSIEVLSFQRLAFRVFDELGGTTKKILEETGKSMVVRKVLEEQKSGLKIFNKNMDKIGVVNELKSAITEFYQYNLSEIDIEDIIEKANKSPLLQMKLQDLYLIFKGFKNFLEDNYITNEELLDILKDVIIRSNFIKNCSIWIDGFTGFTPIQYKVLKELIANSNEVKVTITIDPMESMNHLDKYQLFYESKKTYNNLIQIAKELNIKSEELIIEEEIPIRFANQKALAHLEKHLFRFPYDIYKEEPMGMEVFIADDLDKEVEFVARKITDLTRYEGYKYRDIAIITGDIQRYDLFIKKIFANYKIPYFIDQKKNILSNPLVELIRTSFDVINNYWSYESVFSWFKTGLCNIEKRQLDLIENYAIAYGIKGRKNWEKVWDKPYPSKAIEKDKAFELEEMNQIKEKVIQPLIDFQDKIKGKGHKVKAITVALYEFLRKLKIQEKLEYYANEFNERELLLLERQYNQIYKIVIDLLDKTVEILGEEVVSVKEYSKILQAGLEQSQMGLVPPGLDQVVIGDIERTRLKDVKTLFLIGANDGVIPKTSDKGNVLNDMDRELIEESGITIAPTAKQKSYEEQFNLYLNLTKPQDHLFISFSKLNGEYKTIRPSNLVNQVMKLYPKLKLSFEEKKDGLEYIGLPESTLKYLIEELRQYKVKELGPTWETVYNWYFNSEQWKERIIKLIEGMFFENKEFYLSKETSDKLYNKVLNNSVSRLEQFLGCPFSHFIKYGLKAQERIKYEVSMPDIGILFHDSIEAFSKKLIASDLDWRDISEELRDQLVEEVVREVASNYGNQVFFSSAKNEYLIQRVIRITKRTVWALQNHIKSGKFKPTDYEVSFNTDKEKLEELNIKLSDEHVLQLTGRIDRIDKYEEDDKIYLKVLDYKSGKSSFDIVALYYGLQLQLMVYLNVATTLEKSKHPNKEVIPAGVFYYHIDDPLLSVEKNLSDDEREDELLKELKMNGLVLENEEVIKLLDSSFETQSNIIPVKYKANGELAANSSVASKEQFERVLDFVSEKIKNAGEDLINGNVGIKPYRYKKKTACDYCSYKSICQFDPSLEGDGFEVLKEMSRDEVWKLIEGDKNPDERDL</sequence>
<dbReference type="EC" id="3.1.-.-" evidence="14"/>
<dbReference type="HAMAP" id="MF_01452">
    <property type="entry name" value="AddB_type1"/>
    <property type="match status" value="1"/>
</dbReference>
<feature type="binding site" evidence="14">
    <location>
        <position position="1102"/>
    </location>
    <ligand>
        <name>[4Fe-4S] cluster</name>
        <dbReference type="ChEBI" id="CHEBI:49883"/>
    </ligand>
</feature>
<dbReference type="AlphaFoldDB" id="A0A4R3MPY3"/>
<evidence type="ECO:0000256" key="6">
    <source>
        <dbReference type="ARBA" id="ARBA00022801"/>
    </source>
</evidence>
<feature type="domain" description="UvrD-like helicase C-terminal" evidence="15">
    <location>
        <begin position="279"/>
        <end position="582"/>
    </location>
</feature>
<proteinExistence type="inferred from homology"/>
<protein>
    <recommendedName>
        <fullName evidence="14">ATP-dependent helicase/deoxyribonuclease subunit B</fullName>
        <ecNumber evidence="14">3.1.-.-</ecNumber>
    </recommendedName>
    <alternativeName>
        <fullName evidence="14">ATP-dependent helicase/nuclease subunit AddB</fullName>
    </alternativeName>
</protein>
<evidence type="ECO:0000259" key="15">
    <source>
        <dbReference type="PROSITE" id="PS51217"/>
    </source>
</evidence>
<dbReference type="Gene3D" id="3.40.50.300">
    <property type="entry name" value="P-loop containing nucleotide triphosphate hydrolases"/>
    <property type="match status" value="3"/>
</dbReference>
<keyword evidence="4 14" id="KW-0547">Nucleotide-binding</keyword>
<organism evidence="16 17">
    <name type="scientific">Natranaerovirga pectinivora</name>
    <dbReference type="NCBI Taxonomy" id="682400"/>
    <lineage>
        <taxon>Bacteria</taxon>
        <taxon>Bacillati</taxon>
        <taxon>Bacillota</taxon>
        <taxon>Clostridia</taxon>
        <taxon>Lachnospirales</taxon>
        <taxon>Natranaerovirgaceae</taxon>
        <taxon>Natranaerovirga</taxon>
    </lineage>
</organism>
<keyword evidence="17" id="KW-1185">Reference proteome</keyword>
<comment type="cofactor">
    <cofactor evidence="14">
        <name>Mg(2+)</name>
        <dbReference type="ChEBI" id="CHEBI:18420"/>
    </cofactor>
</comment>
<keyword evidence="13 14" id="KW-0234">DNA repair</keyword>
<evidence type="ECO:0000313" key="16">
    <source>
        <dbReference type="EMBL" id="TCT14335.1"/>
    </source>
</evidence>
<dbReference type="GO" id="GO:0003690">
    <property type="term" value="F:double-stranded DNA binding"/>
    <property type="evidence" value="ECO:0007669"/>
    <property type="project" value="UniProtKB-UniRule"/>
</dbReference>
<evidence type="ECO:0000256" key="11">
    <source>
        <dbReference type="ARBA" id="ARBA00023014"/>
    </source>
</evidence>
<comment type="similarity">
    <text evidence="14">Belongs to the helicase family. AddB/RexB type 1 subfamily.</text>
</comment>
<dbReference type="PANTHER" id="PTHR30591">
    <property type="entry name" value="RECBCD ENZYME SUBUNIT RECC"/>
    <property type="match status" value="1"/>
</dbReference>
<comment type="miscellaneous">
    <text evidence="14">Despite having conserved helicase domains, this subunit does not have helicase activity.</text>
</comment>
<dbReference type="RefSeq" id="WP_132252635.1">
    <property type="nucleotide sequence ID" value="NZ_SMAL01000006.1"/>
</dbReference>
<feature type="binding site" evidence="14">
    <location>
        <position position="778"/>
    </location>
    <ligand>
        <name>[4Fe-4S] cluster</name>
        <dbReference type="ChEBI" id="CHEBI:49883"/>
    </ligand>
</feature>
<evidence type="ECO:0000313" key="17">
    <source>
        <dbReference type="Proteomes" id="UP000294902"/>
    </source>
</evidence>
<feature type="binding site" evidence="14">
    <location>
        <position position="1108"/>
    </location>
    <ligand>
        <name>[4Fe-4S] cluster</name>
        <dbReference type="ChEBI" id="CHEBI:49883"/>
    </ligand>
</feature>
<keyword evidence="11 14" id="KW-0411">Iron-sulfur</keyword>
<dbReference type="Proteomes" id="UP000294902">
    <property type="component" value="Unassembled WGS sequence"/>
</dbReference>
<dbReference type="Pfam" id="PF12705">
    <property type="entry name" value="PDDEXK_1"/>
    <property type="match status" value="1"/>
</dbReference>
<dbReference type="InterPro" id="IPR038726">
    <property type="entry name" value="PDDEXK_AddAB-type"/>
</dbReference>
<comment type="subunit">
    <text evidence="14">Heterodimer of AddA and AddB.</text>
</comment>
<dbReference type="InterPro" id="IPR014140">
    <property type="entry name" value="DNA_helicase_suAddB"/>
</dbReference>
<keyword evidence="1 14" id="KW-0004">4Fe-4S</keyword>
<dbReference type="InterPro" id="IPR027417">
    <property type="entry name" value="P-loop_NTPase"/>
</dbReference>
<evidence type="ECO:0000256" key="8">
    <source>
        <dbReference type="ARBA" id="ARBA00022839"/>
    </source>
</evidence>
<dbReference type="Pfam" id="PF21445">
    <property type="entry name" value="ADDB_N"/>
    <property type="match status" value="1"/>
</dbReference>
<evidence type="ECO:0000256" key="2">
    <source>
        <dbReference type="ARBA" id="ARBA00022722"/>
    </source>
</evidence>
<comment type="caution">
    <text evidence="16">The sequence shown here is derived from an EMBL/GenBank/DDBJ whole genome shotgun (WGS) entry which is preliminary data.</text>
</comment>
<dbReference type="InterPro" id="IPR049035">
    <property type="entry name" value="ADDB_N"/>
</dbReference>
<keyword evidence="6 14" id="KW-0378">Hydrolase</keyword>
<accession>A0A4R3MPY3</accession>
<keyword evidence="9 14" id="KW-0067">ATP-binding</keyword>
<evidence type="ECO:0000256" key="5">
    <source>
        <dbReference type="ARBA" id="ARBA00022763"/>
    </source>
</evidence>
<dbReference type="SUPFAM" id="SSF52540">
    <property type="entry name" value="P-loop containing nucleoside triphosphate hydrolases"/>
    <property type="match status" value="1"/>
</dbReference>
<reference evidence="16 17" key="1">
    <citation type="submission" date="2019-03" db="EMBL/GenBank/DDBJ databases">
        <title>Genomic Encyclopedia of Type Strains, Phase IV (KMG-IV): sequencing the most valuable type-strain genomes for metagenomic binning, comparative biology and taxonomic classification.</title>
        <authorList>
            <person name="Goeker M."/>
        </authorList>
    </citation>
    <scope>NUCLEOTIDE SEQUENCE [LARGE SCALE GENOMIC DNA]</scope>
    <source>
        <strain evidence="16 17">DSM 24629</strain>
    </source>
</reference>
<evidence type="ECO:0000256" key="4">
    <source>
        <dbReference type="ARBA" id="ARBA00022741"/>
    </source>
</evidence>
<dbReference type="InterPro" id="IPR011604">
    <property type="entry name" value="PDDEXK-like_dom_sf"/>
</dbReference>
<gene>
    <name evidence="14" type="primary">addB</name>
    <name evidence="16" type="ORF">EDC18_106133</name>
</gene>
<keyword evidence="5 14" id="KW-0227">DNA damage</keyword>
<evidence type="ECO:0000256" key="9">
    <source>
        <dbReference type="ARBA" id="ARBA00022840"/>
    </source>
</evidence>
<feature type="binding site" evidence="14">
    <location>
        <position position="1099"/>
    </location>
    <ligand>
        <name>[4Fe-4S] cluster</name>
        <dbReference type="ChEBI" id="CHEBI:49883"/>
    </ligand>
</feature>
<evidence type="ECO:0000256" key="7">
    <source>
        <dbReference type="ARBA" id="ARBA00022806"/>
    </source>
</evidence>
<keyword evidence="2 14" id="KW-0540">Nuclease</keyword>
<evidence type="ECO:0000256" key="1">
    <source>
        <dbReference type="ARBA" id="ARBA00022485"/>
    </source>
</evidence>
<dbReference type="PROSITE" id="PS51217">
    <property type="entry name" value="UVRD_HELICASE_CTER"/>
    <property type="match status" value="1"/>
</dbReference>
<dbReference type="GO" id="GO:0046872">
    <property type="term" value="F:metal ion binding"/>
    <property type="evidence" value="ECO:0007669"/>
    <property type="project" value="UniProtKB-KW"/>
</dbReference>
<dbReference type="GO" id="GO:0051539">
    <property type="term" value="F:4 iron, 4 sulfur cluster binding"/>
    <property type="evidence" value="ECO:0007669"/>
    <property type="project" value="UniProtKB-KW"/>
</dbReference>
<keyword evidence="10 14" id="KW-0408">Iron</keyword>
<evidence type="ECO:0000256" key="10">
    <source>
        <dbReference type="ARBA" id="ARBA00023004"/>
    </source>
</evidence>
<comment type="function">
    <text evidence="14">The heterodimer acts as both an ATP-dependent DNA helicase and an ATP-dependent, dual-direction single-stranded exonuclease. Recognizes the chi site generating a DNA molecule suitable for the initiation of homologous recombination. The AddB subunit has 5' -&gt; 3' nuclease activity but not helicase activity.</text>
</comment>
<dbReference type="NCBIfam" id="TIGR02773">
    <property type="entry name" value="addB_Gpos"/>
    <property type="match status" value="1"/>
</dbReference>